<evidence type="ECO:0000259" key="12">
    <source>
        <dbReference type="SMART" id="SM01263"/>
    </source>
</evidence>
<evidence type="ECO:0000256" key="4">
    <source>
        <dbReference type="ARBA" id="ARBA00022670"/>
    </source>
</evidence>
<organism evidence="13 14">
    <name type="scientific">Candolleomyces eurysporus</name>
    <dbReference type="NCBI Taxonomy" id="2828524"/>
    <lineage>
        <taxon>Eukaryota</taxon>
        <taxon>Fungi</taxon>
        <taxon>Dikarya</taxon>
        <taxon>Basidiomycota</taxon>
        <taxon>Agaricomycotina</taxon>
        <taxon>Agaricomycetes</taxon>
        <taxon>Agaricomycetidae</taxon>
        <taxon>Agaricales</taxon>
        <taxon>Agaricineae</taxon>
        <taxon>Psathyrellaceae</taxon>
        <taxon>Candolleomyces</taxon>
    </lineage>
</organism>
<keyword evidence="7 11" id="KW-0862">Zinc</keyword>
<evidence type="ECO:0000256" key="1">
    <source>
        <dbReference type="ARBA" id="ARBA00004496"/>
    </source>
</evidence>
<dbReference type="Gene3D" id="2.60.40.1730">
    <property type="entry name" value="tricorn interacting facor f3 domain"/>
    <property type="match status" value="1"/>
</dbReference>
<feature type="non-terminal residue" evidence="13">
    <location>
        <position position="1"/>
    </location>
</feature>
<feature type="active site" description="Proton donor" evidence="9">
    <location>
        <position position="403"/>
    </location>
</feature>
<dbReference type="Proteomes" id="UP001140091">
    <property type="component" value="Unassembled WGS sequence"/>
</dbReference>
<dbReference type="GO" id="GO:0008270">
    <property type="term" value="F:zinc ion binding"/>
    <property type="evidence" value="ECO:0007669"/>
    <property type="project" value="InterPro"/>
</dbReference>
<dbReference type="InterPro" id="IPR042097">
    <property type="entry name" value="Aminopeptidase_N-like_N_sf"/>
</dbReference>
<dbReference type="InterPro" id="IPR038502">
    <property type="entry name" value="M1_LTA-4_hydro/amino_C_sf"/>
</dbReference>
<dbReference type="EMBL" id="JANBPK010000810">
    <property type="protein sequence ID" value="KAJ2931158.1"/>
    <property type="molecule type" value="Genomic_DNA"/>
</dbReference>
<evidence type="ECO:0000256" key="2">
    <source>
        <dbReference type="ARBA" id="ARBA00010136"/>
    </source>
</evidence>
<sequence>MTALETDPTTQANYWQVATQNVAFEWQVDFNTNTISGSATHTLAIKEDEPHEVVFDTLDLEIEEATVEGESVKYELGAKHPVMGSALHLPLPSGLKQGSTVTAVIKYRTSKEATALQWLDKEQTQGKKFPFLFSQCQPIYARAVAPLQDTPSNKITYDAKVTSVLPTLLSAVRVSPPSDGPAHDGKEIGKDPVTYTYRQPVPIPSYLLAIAVGDLRYRPFPQFQDKKWKTGVWAEPEVIDSAYWEFSEDTARFLAEEEKVVSEYRFGVYDLLVLPPSFPYGGMYAFSVESSRHLSDRFAALLTGDRTLVDVVVHELTHSWFGNGITHAYASHFWLNEGWTTYMERLLQQFLHSPAHRGFQFLIGAKALKDSLKGYENNPKYQRLVIHFEPGEDPDDAYSSIPYEKGANFILHLERTLGGLEVFIPYIRDYVNTFSGKSITTAQWKEHLYGFFEKNGGPEKIKALDSIDWNAWLYGEGIDLPVEMEYDLTLAKEAYELATRWDAARSVEDTSRLSFRESDLKNLDSSQIMAFLERLQSYANLPGQLVSHLGSLYHLSTSPNAEIRFRFYGIALADPSSDAAKQFAEEAAKWVVGNDDTGVVKGRMKFCRPTFRAIANVNKSLAVDTFTPNKGAFHPIAAKLIEKDLGIA</sequence>
<evidence type="ECO:0000256" key="10">
    <source>
        <dbReference type="PIRSR" id="PIRSR634015-2"/>
    </source>
</evidence>
<evidence type="ECO:0000256" key="7">
    <source>
        <dbReference type="ARBA" id="ARBA00022833"/>
    </source>
</evidence>
<reference evidence="13" key="1">
    <citation type="submission" date="2022-06" db="EMBL/GenBank/DDBJ databases">
        <title>Genome Sequence of Candolleomyces eurysporus.</title>
        <authorList>
            <person name="Buettner E."/>
        </authorList>
    </citation>
    <scope>NUCLEOTIDE SEQUENCE</scope>
    <source>
        <strain evidence="13">VTCC 930004</strain>
    </source>
</reference>
<feature type="binding site" evidence="11">
    <location>
        <position position="314"/>
    </location>
    <ligand>
        <name>Zn(2+)</name>
        <dbReference type="ChEBI" id="CHEBI:29105"/>
        <note>catalytic</note>
    </ligand>
</feature>
<dbReference type="GO" id="GO:0004301">
    <property type="term" value="F:epoxide hydrolase activity"/>
    <property type="evidence" value="ECO:0007669"/>
    <property type="project" value="TreeGrafter"/>
</dbReference>
<dbReference type="InterPro" id="IPR049980">
    <property type="entry name" value="LTA4H_cat"/>
</dbReference>
<dbReference type="SUPFAM" id="SSF55486">
    <property type="entry name" value="Metalloproteases ('zincins'), catalytic domain"/>
    <property type="match status" value="1"/>
</dbReference>
<feature type="binding site" evidence="10">
    <location>
        <begin position="603"/>
        <end position="605"/>
    </location>
    <ligand>
        <name>a peptide</name>
        <dbReference type="ChEBI" id="CHEBI:60466"/>
    </ligand>
</feature>
<dbReference type="FunFam" id="3.30.2010.30:FF:000001">
    <property type="entry name" value="Leukotriene A(4) hydrolase"/>
    <property type="match status" value="1"/>
</dbReference>
<feature type="domain" description="Peptidase M1 leukotriene A4 hydrolase/aminopeptidase C-terminal" evidence="12">
    <location>
        <begin position="489"/>
        <end position="645"/>
    </location>
</feature>
<dbReference type="PANTHER" id="PTHR45726">
    <property type="entry name" value="LEUKOTRIENE A-4 HYDROLASE"/>
    <property type="match status" value="1"/>
</dbReference>
<dbReference type="CDD" id="cd09599">
    <property type="entry name" value="M1_LTA4H"/>
    <property type="match status" value="1"/>
</dbReference>
<evidence type="ECO:0000313" key="13">
    <source>
        <dbReference type="EMBL" id="KAJ2931158.1"/>
    </source>
</evidence>
<dbReference type="FunFam" id="2.60.40.1730:FF:000004">
    <property type="entry name" value="Leukotriene A(4) hydrolase"/>
    <property type="match status" value="1"/>
</dbReference>
<dbReference type="Gene3D" id="1.25.40.320">
    <property type="entry name" value="Peptidase M1, leukotriene A4 hydrolase/aminopeptidase C-terminal domain"/>
    <property type="match status" value="1"/>
</dbReference>
<dbReference type="InterPro" id="IPR045357">
    <property type="entry name" value="Aminopeptidase_N-like_N"/>
</dbReference>
<evidence type="ECO:0000256" key="11">
    <source>
        <dbReference type="PIRSR" id="PIRSR634015-3"/>
    </source>
</evidence>
<keyword evidence="3" id="KW-0963">Cytoplasm</keyword>
<dbReference type="FunFam" id="1.10.390.10:FF:000003">
    <property type="entry name" value="Leukotriene A(4) hydrolase"/>
    <property type="match status" value="1"/>
</dbReference>
<feature type="binding site" evidence="11">
    <location>
        <position position="318"/>
    </location>
    <ligand>
        <name>Zn(2+)</name>
        <dbReference type="ChEBI" id="CHEBI:29105"/>
        <note>catalytic</note>
    </ligand>
</feature>
<dbReference type="SUPFAM" id="SSF63737">
    <property type="entry name" value="Leukotriene A4 hydrolase N-terminal domain"/>
    <property type="match status" value="1"/>
</dbReference>
<dbReference type="Pfam" id="PF01433">
    <property type="entry name" value="Peptidase_M1"/>
    <property type="match status" value="1"/>
</dbReference>
<comment type="caution">
    <text evidence="13">The sequence shown here is derived from an EMBL/GenBank/DDBJ whole genome shotgun (WGS) entry which is preliminary data.</text>
</comment>
<dbReference type="PRINTS" id="PR00756">
    <property type="entry name" value="ALADIPTASE"/>
</dbReference>
<comment type="subcellular location">
    <subcellularLocation>
        <location evidence="1">Cytoplasm</location>
    </subcellularLocation>
</comment>
<dbReference type="InterPro" id="IPR027268">
    <property type="entry name" value="Peptidase_M4/M1_CTD_sf"/>
</dbReference>
<dbReference type="InterPro" id="IPR015211">
    <property type="entry name" value="Peptidase_M1_C"/>
</dbReference>
<proteinExistence type="inferred from homology"/>
<evidence type="ECO:0000256" key="8">
    <source>
        <dbReference type="ARBA" id="ARBA00023049"/>
    </source>
</evidence>
<dbReference type="InterPro" id="IPR001930">
    <property type="entry name" value="Peptidase_M1"/>
</dbReference>
<name>A0A9W8JHZ3_9AGAR</name>
<comment type="cofactor">
    <cofactor evidence="11">
        <name>Zn(2+)</name>
        <dbReference type="ChEBI" id="CHEBI:29105"/>
    </cofactor>
    <text evidence="11">Binds 1 zinc ion per subunit.</text>
</comment>
<gene>
    <name evidence="13" type="ORF">H1R20_g5894</name>
</gene>
<dbReference type="Pfam" id="PF17900">
    <property type="entry name" value="Peptidase_M1_N"/>
    <property type="match status" value="1"/>
</dbReference>
<evidence type="ECO:0000256" key="6">
    <source>
        <dbReference type="ARBA" id="ARBA00022801"/>
    </source>
</evidence>
<dbReference type="GO" id="GO:0008237">
    <property type="term" value="F:metallopeptidase activity"/>
    <property type="evidence" value="ECO:0007669"/>
    <property type="project" value="UniProtKB-KW"/>
</dbReference>
<evidence type="ECO:0000256" key="3">
    <source>
        <dbReference type="ARBA" id="ARBA00022490"/>
    </source>
</evidence>
<dbReference type="Gene3D" id="3.30.2010.30">
    <property type="match status" value="1"/>
</dbReference>
<dbReference type="PANTHER" id="PTHR45726:SF3">
    <property type="entry name" value="LEUKOTRIENE A-4 HYDROLASE"/>
    <property type="match status" value="1"/>
</dbReference>
<dbReference type="AlphaFoldDB" id="A0A9W8JHZ3"/>
<dbReference type="SUPFAM" id="SSF48371">
    <property type="entry name" value="ARM repeat"/>
    <property type="match status" value="1"/>
</dbReference>
<keyword evidence="8" id="KW-0482">Metalloprotease</keyword>
<dbReference type="InterPro" id="IPR014782">
    <property type="entry name" value="Peptidase_M1_dom"/>
</dbReference>
<feature type="binding site" evidence="10">
    <location>
        <begin position="279"/>
        <end position="289"/>
    </location>
    <ligand>
        <name>a peptide</name>
        <dbReference type="ChEBI" id="CHEBI:60466"/>
    </ligand>
</feature>
<keyword evidence="5 11" id="KW-0479">Metal-binding</keyword>
<dbReference type="Pfam" id="PF09127">
    <property type="entry name" value="Leuk-A4-hydro_C"/>
    <property type="match status" value="1"/>
</dbReference>
<feature type="binding site" evidence="11">
    <location>
        <position position="337"/>
    </location>
    <ligand>
        <name>Zn(2+)</name>
        <dbReference type="ChEBI" id="CHEBI:29105"/>
        <note>catalytic</note>
    </ligand>
</feature>
<evidence type="ECO:0000256" key="9">
    <source>
        <dbReference type="PIRSR" id="PIRSR634015-1"/>
    </source>
</evidence>
<dbReference type="SMART" id="SM01263">
    <property type="entry name" value="Leuk-A4-hydro_C"/>
    <property type="match status" value="1"/>
</dbReference>
<dbReference type="GO" id="GO:0005829">
    <property type="term" value="C:cytosol"/>
    <property type="evidence" value="ECO:0007669"/>
    <property type="project" value="TreeGrafter"/>
</dbReference>
<comment type="similarity">
    <text evidence="2">Belongs to the peptidase M1 family.</text>
</comment>
<keyword evidence="6" id="KW-0378">Hydrolase</keyword>
<dbReference type="OrthoDB" id="79562at2759"/>
<dbReference type="InterPro" id="IPR016024">
    <property type="entry name" value="ARM-type_fold"/>
</dbReference>
<keyword evidence="14" id="KW-1185">Reference proteome</keyword>
<dbReference type="Gene3D" id="1.10.390.10">
    <property type="entry name" value="Neutral Protease Domain 2"/>
    <property type="match status" value="1"/>
</dbReference>
<dbReference type="InterPro" id="IPR034015">
    <property type="entry name" value="M1_LTA4H"/>
</dbReference>
<accession>A0A9W8JHZ3</accession>
<protein>
    <recommendedName>
        <fullName evidence="12">Peptidase M1 leukotriene A4 hydrolase/aminopeptidase C-terminal domain-containing protein</fullName>
    </recommendedName>
</protein>
<evidence type="ECO:0000256" key="5">
    <source>
        <dbReference type="ARBA" id="ARBA00022723"/>
    </source>
</evidence>
<feature type="active site" description="Proton acceptor" evidence="9">
    <location>
        <position position="315"/>
    </location>
</feature>
<evidence type="ECO:0000313" key="14">
    <source>
        <dbReference type="Proteomes" id="UP001140091"/>
    </source>
</evidence>
<keyword evidence="4" id="KW-0645">Protease</keyword>
<feature type="binding site" evidence="10">
    <location>
        <begin position="135"/>
        <end position="137"/>
    </location>
    <ligand>
        <name>a peptide</name>
        <dbReference type="ChEBI" id="CHEBI:60466"/>
    </ligand>
</feature>
<dbReference type="GO" id="GO:0006508">
    <property type="term" value="P:proteolysis"/>
    <property type="evidence" value="ECO:0007669"/>
    <property type="project" value="UniProtKB-KW"/>
</dbReference>
<dbReference type="GO" id="GO:0004177">
    <property type="term" value="F:aminopeptidase activity"/>
    <property type="evidence" value="ECO:0007669"/>
    <property type="project" value="TreeGrafter"/>
</dbReference>